<evidence type="ECO:0000313" key="6">
    <source>
        <dbReference type="EMBL" id="XBG61808.1"/>
    </source>
</evidence>
<evidence type="ECO:0000256" key="2">
    <source>
        <dbReference type="ARBA" id="ARBA00022676"/>
    </source>
</evidence>
<dbReference type="PANTHER" id="PTHR43630:SF1">
    <property type="entry name" value="POLY-BETA-1,6-N-ACETYL-D-GLUCOSAMINE SYNTHASE"/>
    <property type="match status" value="1"/>
</dbReference>
<proteinExistence type="inferred from homology"/>
<comment type="similarity">
    <text evidence="1">Belongs to the glycosyltransferase 2 family.</text>
</comment>
<dbReference type="SUPFAM" id="SSF53448">
    <property type="entry name" value="Nucleotide-diphospho-sugar transferases"/>
    <property type="match status" value="1"/>
</dbReference>
<dbReference type="AlphaFoldDB" id="A0AAU7BUJ9"/>
<feature type="transmembrane region" description="Helical" evidence="4">
    <location>
        <begin position="282"/>
        <end position="304"/>
    </location>
</feature>
<dbReference type="Pfam" id="PF00535">
    <property type="entry name" value="Glycos_transf_2"/>
    <property type="match status" value="1"/>
</dbReference>
<protein>
    <submittedName>
        <fullName evidence="6">Glycosyltransferase</fullName>
        <ecNumber evidence="6">2.4.-.-</ecNumber>
    </submittedName>
</protein>
<evidence type="ECO:0000256" key="1">
    <source>
        <dbReference type="ARBA" id="ARBA00006739"/>
    </source>
</evidence>
<dbReference type="EC" id="2.4.-.-" evidence="6"/>
<dbReference type="PANTHER" id="PTHR43630">
    <property type="entry name" value="POLY-BETA-1,6-N-ACETYL-D-GLUCOSAMINE SYNTHASE"/>
    <property type="match status" value="1"/>
</dbReference>
<dbReference type="GO" id="GO:0016757">
    <property type="term" value="F:glycosyltransferase activity"/>
    <property type="evidence" value="ECO:0007669"/>
    <property type="project" value="UniProtKB-KW"/>
</dbReference>
<keyword evidence="4" id="KW-0472">Membrane</keyword>
<reference evidence="6" key="1">
    <citation type="submission" date="2024-05" db="EMBL/GenBank/DDBJ databases">
        <title>Pontimicrobium maritimus sp. nov., isolated form sea water.</title>
        <authorList>
            <person name="Muhammad N."/>
            <person name="Vuong T.Q."/>
            <person name="Han H.L."/>
            <person name="Kim S.-G."/>
        </authorList>
    </citation>
    <scope>NUCLEOTIDE SEQUENCE</scope>
    <source>
        <strain evidence="6">SW4</strain>
    </source>
</reference>
<dbReference type="InterPro" id="IPR029044">
    <property type="entry name" value="Nucleotide-diphossugar_trans"/>
</dbReference>
<gene>
    <name evidence="6" type="ORF">ABGB03_02635</name>
</gene>
<keyword evidence="2 6" id="KW-0328">Glycosyltransferase</keyword>
<feature type="transmembrane region" description="Helical" evidence="4">
    <location>
        <begin position="340"/>
        <end position="361"/>
    </location>
</feature>
<feature type="domain" description="Glycosyltransferase 2-like" evidence="5">
    <location>
        <begin position="45"/>
        <end position="178"/>
    </location>
</feature>
<keyword evidence="4" id="KW-0812">Transmembrane</keyword>
<dbReference type="EMBL" id="CP157199">
    <property type="protein sequence ID" value="XBG61808.1"/>
    <property type="molecule type" value="Genomic_DNA"/>
</dbReference>
<sequence length="369" mass="42769">MIVLDVLFYTFIIVVLIQLFFYGVLFSKFSFHKYQNKKQKNIAVSILVCAKNEAENLKEFIPLILKQNYPTFELVLINDNSNDDTLDIMKSFQLVHDNIKIVDVKPIEAFWGNKKYALTLGIKASSNNFLLFTDADCKPLSNNWIKEMSSHFTNKKTIVLGYGAYNKTKGLVNKLIRFETLLTAIQYFSYTKIGMPYMAVGRNLAYRKETFFEARGFMNHMSVRSGDDDLFVNQVANASNTAICISKDSFTESIPESSLSEWFVQKKRHVSTSKFYKLKHKFLLGLFYLSQFLFWLLSIILLIILFKWKVVLSLFILRFIVQFVVVGLSAKKLNEKDLVILLPFLELFLIVSQLIIFISNITSKQGRWK</sequence>
<evidence type="ECO:0000256" key="4">
    <source>
        <dbReference type="SAM" id="Phobius"/>
    </source>
</evidence>
<dbReference type="Gene3D" id="3.90.550.10">
    <property type="entry name" value="Spore Coat Polysaccharide Biosynthesis Protein SpsA, Chain A"/>
    <property type="match status" value="1"/>
</dbReference>
<evidence type="ECO:0000259" key="5">
    <source>
        <dbReference type="Pfam" id="PF00535"/>
    </source>
</evidence>
<keyword evidence="3 6" id="KW-0808">Transferase</keyword>
<keyword evidence="4" id="KW-1133">Transmembrane helix</keyword>
<feature type="transmembrane region" description="Helical" evidence="4">
    <location>
        <begin position="6"/>
        <end position="31"/>
    </location>
</feature>
<accession>A0AAU7BUJ9</accession>
<dbReference type="InterPro" id="IPR001173">
    <property type="entry name" value="Glyco_trans_2-like"/>
</dbReference>
<dbReference type="RefSeq" id="WP_347924606.1">
    <property type="nucleotide sequence ID" value="NZ_CP157199.1"/>
</dbReference>
<evidence type="ECO:0000256" key="3">
    <source>
        <dbReference type="ARBA" id="ARBA00022679"/>
    </source>
</evidence>
<organism evidence="6">
    <name type="scientific">Pontimicrobium sp. SW4</name>
    <dbReference type="NCBI Taxonomy" id="3153519"/>
    <lineage>
        <taxon>Bacteria</taxon>
        <taxon>Pseudomonadati</taxon>
        <taxon>Bacteroidota</taxon>
        <taxon>Flavobacteriia</taxon>
        <taxon>Flavobacteriales</taxon>
        <taxon>Flavobacteriaceae</taxon>
        <taxon>Pontimicrobium</taxon>
    </lineage>
</organism>
<feature type="transmembrane region" description="Helical" evidence="4">
    <location>
        <begin position="310"/>
        <end position="328"/>
    </location>
</feature>
<name>A0AAU7BUJ9_9FLAO</name>